<comment type="caution">
    <text evidence="1">The sequence shown here is derived from an EMBL/GenBank/DDBJ whole genome shotgun (WGS) entry which is preliminary data.</text>
</comment>
<evidence type="ECO:0000313" key="2">
    <source>
        <dbReference type="Proteomes" id="UP001056120"/>
    </source>
</evidence>
<dbReference type="Proteomes" id="UP001056120">
    <property type="component" value="Linkage Group LG26"/>
</dbReference>
<accession>A0ACB8ZDG5</accession>
<evidence type="ECO:0000313" key="1">
    <source>
        <dbReference type="EMBL" id="KAI3695364.1"/>
    </source>
</evidence>
<sequence length="139" mass="15855">MKISSSIAVSFKSEDFLNQSPVLNRRFSITHSQSEVLNRCARRWRNPGGKLSFHSPPNLQHVDSYDEPKNHRKLRAELGNAEIVMESARSNKNHLALNGEGTKTKITSSDDVLKRLVEWLIFRSDWVGLISLHSFLLTI</sequence>
<dbReference type="EMBL" id="CM042043">
    <property type="protein sequence ID" value="KAI3695364.1"/>
    <property type="molecule type" value="Genomic_DNA"/>
</dbReference>
<gene>
    <name evidence="1" type="ORF">L1987_78360</name>
</gene>
<organism evidence="1 2">
    <name type="scientific">Smallanthus sonchifolius</name>
    <dbReference type="NCBI Taxonomy" id="185202"/>
    <lineage>
        <taxon>Eukaryota</taxon>
        <taxon>Viridiplantae</taxon>
        <taxon>Streptophyta</taxon>
        <taxon>Embryophyta</taxon>
        <taxon>Tracheophyta</taxon>
        <taxon>Spermatophyta</taxon>
        <taxon>Magnoliopsida</taxon>
        <taxon>eudicotyledons</taxon>
        <taxon>Gunneridae</taxon>
        <taxon>Pentapetalae</taxon>
        <taxon>asterids</taxon>
        <taxon>campanulids</taxon>
        <taxon>Asterales</taxon>
        <taxon>Asteraceae</taxon>
        <taxon>Asteroideae</taxon>
        <taxon>Heliantheae alliance</taxon>
        <taxon>Millerieae</taxon>
        <taxon>Smallanthus</taxon>
    </lineage>
</organism>
<proteinExistence type="predicted"/>
<reference evidence="1 2" key="2">
    <citation type="journal article" date="2022" name="Mol. Ecol. Resour.">
        <title>The genomes of chicory, endive, great burdock and yacon provide insights into Asteraceae paleo-polyploidization history and plant inulin production.</title>
        <authorList>
            <person name="Fan W."/>
            <person name="Wang S."/>
            <person name="Wang H."/>
            <person name="Wang A."/>
            <person name="Jiang F."/>
            <person name="Liu H."/>
            <person name="Zhao H."/>
            <person name="Xu D."/>
            <person name="Zhang Y."/>
        </authorList>
    </citation>
    <scope>NUCLEOTIDE SEQUENCE [LARGE SCALE GENOMIC DNA]</scope>
    <source>
        <strain evidence="2">cv. Yunnan</strain>
        <tissue evidence="1">Leaves</tissue>
    </source>
</reference>
<name>A0ACB8ZDG5_9ASTR</name>
<protein>
    <submittedName>
        <fullName evidence="1">Uncharacterized protein</fullName>
    </submittedName>
</protein>
<keyword evidence="2" id="KW-1185">Reference proteome</keyword>
<reference evidence="2" key="1">
    <citation type="journal article" date="2022" name="Mol. Ecol. Resour.">
        <title>The genomes of chicory, endive, great burdock and yacon provide insights into Asteraceae palaeo-polyploidization history and plant inulin production.</title>
        <authorList>
            <person name="Fan W."/>
            <person name="Wang S."/>
            <person name="Wang H."/>
            <person name="Wang A."/>
            <person name="Jiang F."/>
            <person name="Liu H."/>
            <person name="Zhao H."/>
            <person name="Xu D."/>
            <person name="Zhang Y."/>
        </authorList>
    </citation>
    <scope>NUCLEOTIDE SEQUENCE [LARGE SCALE GENOMIC DNA]</scope>
    <source>
        <strain evidence="2">cv. Yunnan</strain>
    </source>
</reference>